<protein>
    <submittedName>
        <fullName evidence="3">Uncharacterized protein</fullName>
    </submittedName>
</protein>
<evidence type="ECO:0000313" key="3">
    <source>
        <dbReference type="EMBL" id="MFB9070731.1"/>
    </source>
</evidence>
<keyword evidence="4" id="KW-1185">Reference proteome</keyword>
<comment type="caution">
    <text evidence="3">The sequence shown here is derived from an EMBL/GenBank/DDBJ whole genome shotgun (WGS) entry which is preliminary data.</text>
</comment>
<gene>
    <name evidence="3" type="ORF">ACFFX0_05800</name>
</gene>
<sequence length="102" mass="10434">MPLSASSSAIAQASWSALPALAAGIVRPNRRPQRLVLLSSAVSPSASSPASPASSVTSALSSWPEGVEATVRRGREVPVEDCSSRVSMRASSSSPSSSTPRR</sequence>
<dbReference type="EMBL" id="JBHMFI010000001">
    <property type="protein sequence ID" value="MFB9070731.1"/>
    <property type="molecule type" value="Genomic_DNA"/>
</dbReference>
<name>A0ABV5FVP7_9MICC</name>
<keyword evidence="2" id="KW-0732">Signal</keyword>
<feature type="region of interest" description="Disordered" evidence="1">
    <location>
        <begin position="40"/>
        <end position="102"/>
    </location>
</feature>
<evidence type="ECO:0000313" key="4">
    <source>
        <dbReference type="Proteomes" id="UP001589575"/>
    </source>
</evidence>
<proteinExistence type="predicted"/>
<organism evidence="3 4">
    <name type="scientific">Citricoccus parietis</name>
    <dbReference type="NCBI Taxonomy" id="592307"/>
    <lineage>
        <taxon>Bacteria</taxon>
        <taxon>Bacillati</taxon>
        <taxon>Actinomycetota</taxon>
        <taxon>Actinomycetes</taxon>
        <taxon>Micrococcales</taxon>
        <taxon>Micrococcaceae</taxon>
        <taxon>Citricoccus</taxon>
    </lineage>
</organism>
<evidence type="ECO:0000256" key="1">
    <source>
        <dbReference type="SAM" id="MobiDB-lite"/>
    </source>
</evidence>
<accession>A0ABV5FVP7</accession>
<feature type="chain" id="PRO_5046987579" evidence="2">
    <location>
        <begin position="23"/>
        <end position="102"/>
    </location>
</feature>
<feature type="signal peptide" evidence="2">
    <location>
        <begin position="1"/>
        <end position="22"/>
    </location>
</feature>
<evidence type="ECO:0000256" key="2">
    <source>
        <dbReference type="SAM" id="SignalP"/>
    </source>
</evidence>
<reference evidence="3 4" key="1">
    <citation type="submission" date="2024-09" db="EMBL/GenBank/DDBJ databases">
        <authorList>
            <person name="Sun Q."/>
            <person name="Mori K."/>
        </authorList>
    </citation>
    <scope>NUCLEOTIDE SEQUENCE [LARGE SCALE GENOMIC DNA]</scope>
    <source>
        <strain evidence="3 4">CCM 7609</strain>
    </source>
</reference>
<feature type="compositionally biased region" description="Low complexity" evidence="1">
    <location>
        <begin position="84"/>
        <end position="102"/>
    </location>
</feature>
<feature type="compositionally biased region" description="Low complexity" evidence="1">
    <location>
        <begin position="40"/>
        <end position="62"/>
    </location>
</feature>
<dbReference type="Proteomes" id="UP001589575">
    <property type="component" value="Unassembled WGS sequence"/>
</dbReference>